<keyword evidence="2" id="KW-1185">Reference proteome</keyword>
<reference evidence="1" key="1">
    <citation type="submission" date="2021-09" db="EMBL/GenBank/DDBJ databases">
        <title>Genome analysis of Fictibacillus sp. KIGAM418 isolated from marine sediment.</title>
        <authorList>
            <person name="Seo M.-J."/>
            <person name="Cho E.-S."/>
            <person name="Hwang C.Y."/>
        </authorList>
    </citation>
    <scope>NUCLEOTIDE SEQUENCE</scope>
    <source>
        <strain evidence="1">KIGAM418</strain>
    </source>
</reference>
<name>A0A9X1X9Q8_9BACL</name>
<organism evidence="1 2">
    <name type="scientific">Fictibacillus marinisediminis</name>
    <dbReference type="NCBI Taxonomy" id="2878389"/>
    <lineage>
        <taxon>Bacteria</taxon>
        <taxon>Bacillati</taxon>
        <taxon>Bacillota</taxon>
        <taxon>Bacilli</taxon>
        <taxon>Bacillales</taxon>
        <taxon>Fictibacillaceae</taxon>
        <taxon>Fictibacillus</taxon>
    </lineage>
</organism>
<protein>
    <submittedName>
        <fullName evidence="1">Uncharacterized protein</fullName>
    </submittedName>
</protein>
<dbReference type="RefSeq" id="WP_248252430.1">
    <property type="nucleotide sequence ID" value="NZ_JAIWJX010000002.1"/>
</dbReference>
<evidence type="ECO:0000313" key="2">
    <source>
        <dbReference type="Proteomes" id="UP001139011"/>
    </source>
</evidence>
<proteinExistence type="predicted"/>
<dbReference type="AlphaFoldDB" id="A0A9X1X9Q8"/>
<gene>
    <name evidence="1" type="ORF">LCY76_09445</name>
</gene>
<comment type="caution">
    <text evidence="1">The sequence shown here is derived from an EMBL/GenBank/DDBJ whole genome shotgun (WGS) entry which is preliminary data.</text>
</comment>
<dbReference type="EMBL" id="JAIWJX010000002">
    <property type="protein sequence ID" value="MCK6256817.1"/>
    <property type="molecule type" value="Genomic_DNA"/>
</dbReference>
<sequence>MNTYNIERFIETLEEFLLFLQQKINEATNGQWYDMNVLQDLDSKVQAIYKIAIDYLKSDIYLLYSMGQTMLEKQVQDLFDKLNASDSDTFYIFYTQIFSLKAMVGTLE</sequence>
<evidence type="ECO:0000313" key="1">
    <source>
        <dbReference type="EMBL" id="MCK6256817.1"/>
    </source>
</evidence>
<accession>A0A9X1X9Q8</accession>
<dbReference type="Proteomes" id="UP001139011">
    <property type="component" value="Unassembled WGS sequence"/>
</dbReference>